<dbReference type="AlphaFoldDB" id="A0A8S2DPK2"/>
<evidence type="ECO:0000313" key="3">
    <source>
        <dbReference type="EMBL" id="CAF3722004.1"/>
    </source>
</evidence>
<dbReference type="Proteomes" id="UP000682733">
    <property type="component" value="Unassembled WGS sequence"/>
</dbReference>
<comment type="caution">
    <text evidence="2">The sequence shown here is derived from an EMBL/GenBank/DDBJ whole genome shotgun (WGS) entry which is preliminary data.</text>
</comment>
<feature type="compositionally biased region" description="Polar residues" evidence="1">
    <location>
        <begin position="104"/>
        <end position="114"/>
    </location>
</feature>
<feature type="region of interest" description="Disordered" evidence="1">
    <location>
        <begin position="64"/>
        <end position="122"/>
    </location>
</feature>
<feature type="non-terminal residue" evidence="2">
    <location>
        <position position="1"/>
    </location>
</feature>
<reference evidence="2" key="1">
    <citation type="submission" date="2021-02" db="EMBL/GenBank/DDBJ databases">
        <authorList>
            <person name="Nowell W R."/>
        </authorList>
    </citation>
    <scope>NUCLEOTIDE SEQUENCE</scope>
</reference>
<accession>A0A8S2DPK2</accession>
<dbReference type="EMBL" id="CAJOBA010004727">
    <property type="protein sequence ID" value="CAF3722004.1"/>
    <property type="molecule type" value="Genomic_DNA"/>
</dbReference>
<dbReference type="EMBL" id="CAJNOK010004721">
    <property type="protein sequence ID" value="CAF0947510.1"/>
    <property type="molecule type" value="Genomic_DNA"/>
</dbReference>
<name>A0A8S2DPK2_9BILA</name>
<evidence type="ECO:0000256" key="1">
    <source>
        <dbReference type="SAM" id="MobiDB-lite"/>
    </source>
</evidence>
<protein>
    <submittedName>
        <fullName evidence="2">Uncharacterized protein</fullName>
    </submittedName>
</protein>
<proteinExistence type="predicted"/>
<dbReference type="Proteomes" id="UP000677228">
    <property type="component" value="Unassembled WGS sequence"/>
</dbReference>
<sequence length="122" mass="13465">ITTLKEQLSQEIRKRQTFLNRSITSGEEITALRSMVNDSLSFVSRDPKGLDPVLLDYETKRLADSSGYLNEPPQRHRSPTRRTLSPSISVRAMRSGATSAGGLSISSPSGSKQTRSSRTRLT</sequence>
<gene>
    <name evidence="2" type="ORF">OVA965_LOCUS11972</name>
    <name evidence="3" type="ORF">TMI583_LOCUS11978</name>
</gene>
<evidence type="ECO:0000313" key="2">
    <source>
        <dbReference type="EMBL" id="CAF0947510.1"/>
    </source>
</evidence>
<evidence type="ECO:0000313" key="4">
    <source>
        <dbReference type="Proteomes" id="UP000677228"/>
    </source>
</evidence>
<organism evidence="2 4">
    <name type="scientific">Didymodactylos carnosus</name>
    <dbReference type="NCBI Taxonomy" id="1234261"/>
    <lineage>
        <taxon>Eukaryota</taxon>
        <taxon>Metazoa</taxon>
        <taxon>Spiralia</taxon>
        <taxon>Gnathifera</taxon>
        <taxon>Rotifera</taxon>
        <taxon>Eurotatoria</taxon>
        <taxon>Bdelloidea</taxon>
        <taxon>Philodinida</taxon>
        <taxon>Philodinidae</taxon>
        <taxon>Didymodactylos</taxon>
    </lineage>
</organism>